<evidence type="ECO:0000256" key="8">
    <source>
        <dbReference type="ARBA" id="ARBA00031427"/>
    </source>
</evidence>
<evidence type="ECO:0000313" key="10">
    <source>
        <dbReference type="EMBL" id="EME36920.1"/>
    </source>
</evidence>
<comment type="similarity">
    <text evidence="3">Belongs to the serine/threonine dehydratase family.</text>
</comment>
<dbReference type="GO" id="GO:0018114">
    <property type="term" value="F:threonine racemase activity"/>
    <property type="evidence" value="ECO:0007669"/>
    <property type="project" value="TreeGrafter"/>
</dbReference>
<dbReference type="EC" id="4.3.1.19" evidence="4"/>
<dbReference type="GO" id="GO:0030170">
    <property type="term" value="F:pyridoxal phosphate binding"/>
    <property type="evidence" value="ECO:0007669"/>
    <property type="project" value="TreeGrafter"/>
</dbReference>
<dbReference type="GO" id="GO:1901605">
    <property type="term" value="P:alpha-amino acid metabolic process"/>
    <property type="evidence" value="ECO:0007669"/>
    <property type="project" value="UniProtKB-ARBA"/>
</dbReference>
<dbReference type="Gene3D" id="3.40.50.1100">
    <property type="match status" value="2"/>
</dbReference>
<dbReference type="GO" id="GO:0003941">
    <property type="term" value="F:L-serine ammonia-lyase activity"/>
    <property type="evidence" value="ECO:0007669"/>
    <property type="project" value="TreeGrafter"/>
</dbReference>
<accession>M2YEH5</accession>
<evidence type="ECO:0000256" key="1">
    <source>
        <dbReference type="ARBA" id="ARBA00001274"/>
    </source>
</evidence>
<dbReference type="GO" id="GO:0008721">
    <property type="term" value="F:D-serine ammonia-lyase activity"/>
    <property type="evidence" value="ECO:0007669"/>
    <property type="project" value="TreeGrafter"/>
</dbReference>
<organism evidence="10 11">
    <name type="scientific">Kocuria palustris PEL</name>
    <dbReference type="NCBI Taxonomy" id="1236550"/>
    <lineage>
        <taxon>Bacteria</taxon>
        <taxon>Bacillati</taxon>
        <taxon>Actinomycetota</taxon>
        <taxon>Actinomycetes</taxon>
        <taxon>Micrococcales</taxon>
        <taxon>Micrococcaceae</taxon>
        <taxon>Kocuria</taxon>
    </lineage>
</organism>
<evidence type="ECO:0000256" key="3">
    <source>
        <dbReference type="ARBA" id="ARBA00010869"/>
    </source>
</evidence>
<comment type="caution">
    <text evidence="10">The sequence shown here is derived from an EMBL/GenBank/DDBJ whole genome shotgun (WGS) entry which is preliminary data.</text>
</comment>
<evidence type="ECO:0000259" key="9">
    <source>
        <dbReference type="Pfam" id="PF00291"/>
    </source>
</evidence>
<dbReference type="InterPro" id="IPR001926">
    <property type="entry name" value="TrpB-like_PALP"/>
</dbReference>
<dbReference type="EMBL" id="ANHZ02000007">
    <property type="protein sequence ID" value="EME36920.1"/>
    <property type="molecule type" value="Genomic_DNA"/>
</dbReference>
<dbReference type="PANTHER" id="PTHR43050:SF1">
    <property type="entry name" value="SERINE RACEMASE"/>
    <property type="match status" value="1"/>
</dbReference>
<dbReference type="GO" id="GO:0000287">
    <property type="term" value="F:magnesium ion binding"/>
    <property type="evidence" value="ECO:0007669"/>
    <property type="project" value="TreeGrafter"/>
</dbReference>
<dbReference type="InterPro" id="IPR036052">
    <property type="entry name" value="TrpB-like_PALP_sf"/>
</dbReference>
<evidence type="ECO:0000256" key="7">
    <source>
        <dbReference type="ARBA" id="ARBA00025527"/>
    </source>
</evidence>
<feature type="domain" description="Tryptophan synthase beta chain-like PALP" evidence="9">
    <location>
        <begin position="20"/>
        <end position="303"/>
    </location>
</feature>
<comment type="function">
    <text evidence="7">Catalyzes the anaerobic formation of alpha-ketobutyrate and ammonia from threonine in a two-step reaction. The first step involved a dehydration of threonine and a production of enamine intermediates (aminocrotonate), which tautomerizes to its imine form (iminobutyrate). Both intermediates are unstable and short-lived. The second step is the nonenzymatic hydrolysis of the enamine/imine intermediates to form 2-ketobutyrate and free ammonia. In the low water environment of the cell, the second step is accelerated by RidA.</text>
</comment>
<dbReference type="GO" id="GO:0005524">
    <property type="term" value="F:ATP binding"/>
    <property type="evidence" value="ECO:0007669"/>
    <property type="project" value="TreeGrafter"/>
</dbReference>
<dbReference type="GO" id="GO:0030378">
    <property type="term" value="F:serine racemase activity"/>
    <property type="evidence" value="ECO:0007669"/>
    <property type="project" value="TreeGrafter"/>
</dbReference>
<evidence type="ECO:0000256" key="5">
    <source>
        <dbReference type="ARBA" id="ARBA00022898"/>
    </source>
</evidence>
<dbReference type="RefSeq" id="WP_006214314.1">
    <property type="nucleotide sequence ID" value="NZ_ANHZ02000007.1"/>
</dbReference>
<dbReference type="FunFam" id="3.40.50.1100:FF:000005">
    <property type="entry name" value="Threonine dehydratase catabolic"/>
    <property type="match status" value="1"/>
</dbReference>
<dbReference type="STRING" id="71999.KPaMU14_12320"/>
<dbReference type="Pfam" id="PF00291">
    <property type="entry name" value="PALP"/>
    <property type="match status" value="1"/>
</dbReference>
<dbReference type="PANTHER" id="PTHR43050">
    <property type="entry name" value="SERINE / THREONINE RACEMASE FAMILY MEMBER"/>
    <property type="match status" value="1"/>
</dbReference>
<keyword evidence="6" id="KW-0456">Lyase</keyword>
<evidence type="ECO:0000256" key="4">
    <source>
        <dbReference type="ARBA" id="ARBA00012096"/>
    </source>
</evidence>
<protein>
    <recommendedName>
        <fullName evidence="4">threonine ammonia-lyase</fullName>
        <ecNumber evidence="4">4.3.1.19</ecNumber>
    </recommendedName>
    <alternativeName>
        <fullName evidence="8">Threonine deaminase</fullName>
    </alternativeName>
</protein>
<gene>
    <name evidence="10" type="ORF">C884_02280</name>
</gene>
<keyword evidence="11" id="KW-1185">Reference proteome</keyword>
<dbReference type="SUPFAM" id="SSF53686">
    <property type="entry name" value="Tryptophan synthase beta subunit-like PLP-dependent enzymes"/>
    <property type="match status" value="1"/>
</dbReference>
<dbReference type="GO" id="GO:0004794">
    <property type="term" value="F:threonine deaminase activity"/>
    <property type="evidence" value="ECO:0007669"/>
    <property type="project" value="UniProtKB-EC"/>
</dbReference>
<evidence type="ECO:0000313" key="11">
    <source>
        <dbReference type="Proteomes" id="UP000009877"/>
    </source>
</evidence>
<dbReference type="CDD" id="cd01562">
    <property type="entry name" value="Thr-dehyd"/>
    <property type="match status" value="1"/>
</dbReference>
<dbReference type="AlphaFoldDB" id="M2YEH5"/>
<keyword evidence="5" id="KW-0663">Pyridoxal phosphate</keyword>
<comment type="catalytic activity">
    <reaction evidence="1">
        <text>L-threonine = 2-oxobutanoate + NH4(+)</text>
        <dbReference type="Rhea" id="RHEA:22108"/>
        <dbReference type="ChEBI" id="CHEBI:16763"/>
        <dbReference type="ChEBI" id="CHEBI:28938"/>
        <dbReference type="ChEBI" id="CHEBI:57926"/>
        <dbReference type="EC" id="4.3.1.19"/>
    </reaction>
</comment>
<sequence length="316" mass="32720">MSPTSDDVLAAARILEGVAHRTPVLSSSTLDAQLGCFAHLKAENLQRAGAFKFRGAFTALSRLPHDDAVVAFSSGNHAQAVALAAALQGRAATIVMPSDAPAMKSAATRGYGAEVVAYDRRTEDRAALAARLAEERGAHVIPPFDHPDIIAGQGTATLELLQETGPLDLLFVPLGGGGLLSGSLLAAGLLAPDCRVIGVEPAAGDDVQRSLALGRPVTIDVPETLADGAQTTRVGDTTFAIIRERVESVITVADDALVAEIRFLAERMKTVVEPTGCLGLAGLRAWAQEHDVGGLRTGAILSGGNVDLRRFAALVG</sequence>
<evidence type="ECO:0000256" key="2">
    <source>
        <dbReference type="ARBA" id="ARBA00001933"/>
    </source>
</evidence>
<reference evidence="10 11" key="1">
    <citation type="journal article" date="2014" name="Genome Announc.">
        <title>Draft Genome Sequence of Kocuria palustris PEL.</title>
        <authorList>
            <person name="Sharma G."/>
            <person name="Khatri I."/>
            <person name="Subramanian S."/>
        </authorList>
    </citation>
    <scope>NUCLEOTIDE SEQUENCE [LARGE SCALE GENOMIC DNA]</scope>
    <source>
        <strain evidence="10 11">PEL</strain>
    </source>
</reference>
<proteinExistence type="inferred from homology"/>
<name>M2YEH5_9MICC</name>
<dbReference type="Proteomes" id="UP000009877">
    <property type="component" value="Unassembled WGS sequence"/>
</dbReference>
<evidence type="ECO:0000256" key="6">
    <source>
        <dbReference type="ARBA" id="ARBA00023239"/>
    </source>
</evidence>
<comment type="cofactor">
    <cofactor evidence="2">
        <name>pyridoxal 5'-phosphate</name>
        <dbReference type="ChEBI" id="CHEBI:597326"/>
    </cofactor>
</comment>